<feature type="transmembrane region" description="Helical" evidence="2">
    <location>
        <begin position="1809"/>
        <end position="1827"/>
    </location>
</feature>
<feature type="transmembrane region" description="Helical" evidence="2">
    <location>
        <begin position="1775"/>
        <end position="1797"/>
    </location>
</feature>
<evidence type="ECO:0008006" key="5">
    <source>
        <dbReference type="Google" id="ProtNLM"/>
    </source>
</evidence>
<protein>
    <recommendedName>
        <fullName evidence="5">TRP C-terminal domain-containing protein</fullName>
    </recommendedName>
</protein>
<feature type="compositionally biased region" description="Low complexity" evidence="1">
    <location>
        <begin position="1512"/>
        <end position="1534"/>
    </location>
</feature>
<reference evidence="3" key="1">
    <citation type="journal article" date="2020" name="bioRxiv">
        <title>Comparative genomics of Chlamydomonas.</title>
        <authorList>
            <person name="Craig R.J."/>
            <person name="Hasan A.R."/>
            <person name="Ness R.W."/>
            <person name="Keightley P.D."/>
        </authorList>
    </citation>
    <scope>NUCLEOTIDE SEQUENCE</scope>
    <source>
        <strain evidence="3">SAG 7.73</strain>
    </source>
</reference>
<feature type="region of interest" description="Disordered" evidence="1">
    <location>
        <begin position="897"/>
        <end position="919"/>
    </location>
</feature>
<feature type="region of interest" description="Disordered" evidence="1">
    <location>
        <begin position="1291"/>
        <end position="1361"/>
    </location>
</feature>
<feature type="transmembrane region" description="Helical" evidence="2">
    <location>
        <begin position="1839"/>
        <end position="1862"/>
    </location>
</feature>
<evidence type="ECO:0000313" key="3">
    <source>
        <dbReference type="EMBL" id="KAG2433877.1"/>
    </source>
</evidence>
<feature type="compositionally biased region" description="Low complexity" evidence="1">
    <location>
        <begin position="1187"/>
        <end position="1200"/>
    </location>
</feature>
<keyword evidence="2" id="KW-0812">Transmembrane</keyword>
<keyword evidence="4" id="KW-1185">Reference proteome</keyword>
<gene>
    <name evidence="3" type="ORF">HXX76_008230</name>
</gene>
<keyword evidence="2" id="KW-1133">Transmembrane helix</keyword>
<proteinExistence type="predicted"/>
<evidence type="ECO:0000256" key="1">
    <source>
        <dbReference type="SAM" id="MobiDB-lite"/>
    </source>
</evidence>
<dbReference type="GO" id="GO:0043130">
    <property type="term" value="F:ubiquitin binding"/>
    <property type="evidence" value="ECO:0007669"/>
    <property type="project" value="TreeGrafter"/>
</dbReference>
<feature type="compositionally biased region" description="Polar residues" evidence="1">
    <location>
        <begin position="1536"/>
        <end position="1554"/>
    </location>
</feature>
<evidence type="ECO:0000256" key="2">
    <source>
        <dbReference type="SAM" id="Phobius"/>
    </source>
</evidence>
<feature type="transmembrane region" description="Helical" evidence="2">
    <location>
        <begin position="1696"/>
        <end position="1723"/>
    </location>
</feature>
<keyword evidence="2" id="KW-0472">Membrane</keyword>
<feature type="compositionally biased region" description="Polar residues" evidence="1">
    <location>
        <begin position="1566"/>
        <end position="1579"/>
    </location>
</feature>
<name>A0A835SYM6_CHLIN</name>
<dbReference type="GO" id="GO:0000724">
    <property type="term" value="P:double-strand break repair via homologous recombination"/>
    <property type="evidence" value="ECO:0007669"/>
    <property type="project" value="TreeGrafter"/>
</dbReference>
<feature type="transmembrane region" description="Helical" evidence="2">
    <location>
        <begin position="1416"/>
        <end position="1437"/>
    </location>
</feature>
<dbReference type="OrthoDB" id="540692at2759"/>
<organism evidence="3 4">
    <name type="scientific">Chlamydomonas incerta</name>
    <dbReference type="NCBI Taxonomy" id="51695"/>
    <lineage>
        <taxon>Eukaryota</taxon>
        <taxon>Viridiplantae</taxon>
        <taxon>Chlorophyta</taxon>
        <taxon>core chlorophytes</taxon>
        <taxon>Chlorophyceae</taxon>
        <taxon>CS clade</taxon>
        <taxon>Chlamydomonadales</taxon>
        <taxon>Chlamydomonadaceae</taxon>
        <taxon>Chlamydomonas</taxon>
    </lineage>
</organism>
<feature type="transmembrane region" description="Helical" evidence="2">
    <location>
        <begin position="1613"/>
        <end position="1634"/>
    </location>
</feature>
<feature type="compositionally biased region" description="Basic residues" evidence="1">
    <location>
        <begin position="1329"/>
        <end position="1342"/>
    </location>
</feature>
<feature type="region of interest" description="Disordered" evidence="1">
    <location>
        <begin position="1184"/>
        <end position="1204"/>
    </location>
</feature>
<feature type="region of interest" description="Disordered" evidence="1">
    <location>
        <begin position="1500"/>
        <end position="1592"/>
    </location>
</feature>
<sequence>MSSLVVRGRNTSLSFNSAWQGGAAYVAGTFGMDAFEVTDGAVVQGNVADNGSDGEGGVLQLTRGMFSPYPSSLDYMLVARDARVVNNLARGGGGVVHVSDTYKNVTITDGAVLEGNSAPGASGGALWYESYMHSLFITNGGRAVNNSAAAYGGFAYVRGWMSGVLVAAGGLLTGNSARDEGGAIYGEMTLGSFTADSADLSGNAAISGAVVYVVGGMDAVTLRNGTTVRGNAAGYGGVFYSPRIGNVSVTTGSVVTGNRAAVHGAVQYASQGVEAVEVAAGSSVTENRAEGSGGVLYIEGAQGAAAAGDTGSGSGGSGLGRLAVSGGSRIEQNAAGLNGGVLWAPNVDNITLAGGAVVGGNSAEKADGGAVAAAVIGRLRADGGSRFEGNTAGRHGGALHTEAGVVQMELGGGSYFTRNAALKGSGGAVHVAAAQPGTKLQWRVAGGSGLIENTAGGAGSMGGAVAVGAAATVQGSGGVAAAAAAPCVLELGMNGAESADDGSRSIDGSSSTAGRFVNNSVLAAEESSASASAGTSGIGGAGGALAITGCRLRIDGGRFDGNRAAGGLGSGGAVYVSTGTAAVAAAAADGRRLLQQASATSAPSPDDPSLQLEGSSFVGNSAQIFGGAVAVAGGGVSLSARGCSFNANSVTARDGGSVAAGSGCESLTLANCSISSSTALGGGGGLSVRSCGRVLLAETLNGNKASRGGALQLLLPPRQRPDLTVAAAVSTSVVLVASSTFTSNTAVKGCLPAATNGSSSSSSSSATAVAAPGDIEGHGGALFVSDGAGALLLTGTAFAANRAWLGASSAARIASVMAALEAAVWSGGGEAAGGGGLGCSLLAIDAPNCAATASASALALAVGGGSTATAACSEEQTSFVAAARVWAANVDPPPIRTSSACAEQPLRDDASGSNGGTPEGAAEFGVGASFCVVSTVPDNGAWVAHIGIAVAAAARAQQVEVVEAGVGEALQTFACVPLSPAPNASASPACSEPDAVVRISLTSSSSSSNRTGSGLAAALADSGVATWEGLSISGWPGDYVLVVRVSGPRPIPPIALPFRLSGCVVGEALSLTGFVQSSSSVAAMALAACGVCPRRQVGLLADPRPPLSQAACEGSTTFAADVSAAAAAPVAVASASAAGAAAADAAAVSQIATTLGLMGVLDDRTLGLAACQQLWYAARGAADSANTSTTTGQNCTTDSSATPPQQQASALPACAVWGAVSSDAAGSYMQQQCAEGYTGNLCAVCQTGYTPNLDFACEPCAPQSRTLGIAFMSLVFNTAVVVYVAATSLGEESDEGDGAAKEAGGEQQADPEDCEAGRDGSGSSGMRRGNSRTKSRSCRRRGGGAADSHAKPEAPVVTSAGDVLKHRLPARHDALRGPLATVTGAETYFSYSHSCLLPREQQDGAGTARAQLLGSLLTPCVVVAVSVGVWALRYLLFNQAVLRRVGRIPRHQTAASAWAAAELLPLTDTAAAAGDVSPAQAGGDTSTLTSTDPESVVLLMMLTPPPPPALAPTPSSVSNADDAAAASQQQHPQDPLTPQQDTRDGSNCGSNGSSVHHRRQPARSATDASGSSPGSMQRNGGSGGASQGGITSEPAVASEPLARSRLAHVDESLGLAAQCCVVLLVGVFVLYPAWAQAAFSVFACKLIDTPTGGGGGGSGDGVPGDDELLRALEQATHAYGYWAHNMNQECYSGTHAAFYVPIGVVSVCLFCVAPPITTFVLLWRVRHSLNEFHTRQVYGFIYSRYRPRLWGWDSALQLQTLALVAVDVFGRGLLVAYQALLLLAVLLVIGAVNILVCPVRAALLQRLEFLSFAVLSLTIPLSLYFAVGDNELVDGPEGVAIFALIITINVGTLFAFACVMLANSWGALVEGWGRLTTAAVGTASSARHRWLEKRGLSRGGSS</sequence>
<comment type="caution">
    <text evidence="3">The sequence shown here is derived from an EMBL/GenBank/DDBJ whole genome shotgun (WGS) entry which is preliminary data.</text>
</comment>
<evidence type="ECO:0000313" key="4">
    <source>
        <dbReference type="Proteomes" id="UP000650467"/>
    </source>
</evidence>
<feature type="transmembrane region" description="Helical" evidence="2">
    <location>
        <begin position="1749"/>
        <end position="1769"/>
    </location>
</feature>
<dbReference type="EMBL" id="JAEHOC010000018">
    <property type="protein sequence ID" value="KAG2433877.1"/>
    <property type="molecule type" value="Genomic_DNA"/>
</dbReference>
<dbReference type="InterPro" id="IPR051246">
    <property type="entry name" value="WDR48"/>
</dbReference>
<accession>A0A835SYM6</accession>
<dbReference type="Proteomes" id="UP000650467">
    <property type="component" value="Unassembled WGS sequence"/>
</dbReference>
<dbReference type="PANTHER" id="PTHR19862:SF14">
    <property type="entry name" value="WD REPEAT-CONTAINING PROTEIN 48"/>
    <property type="match status" value="1"/>
</dbReference>
<dbReference type="PANTHER" id="PTHR19862">
    <property type="entry name" value="WD REPEAT-CONTAINING PROTEIN 48"/>
    <property type="match status" value="1"/>
</dbReference>